<sequence>MSRRKVRNMASFFKKRKADKRTTMQLSWKLKKDLAEDEYVEVFLKDITNKSRWKLAADEHIKMRTFTVTDLKPDTKYTFKVRVVNANEEGNFSPESKTTRTKISAAIKLKKRSEKIQSETIQKYRIPVKEVTEARNETRKTRRFEIGTRPKIDGGEKTIVLVGATGTGKSTLVDGLVNYIFGVNFNDDFRFTLIRMEGLELGHQENQAVSQTQWITCYTIYPSRSSRISFTLNIIDTPGFGDTRGFQRDEELIHQIRHLFSEEPPKGVTEIDAVCLLVKSPDARLTTVQRYIFHQIMSLFGKDIENNICTLITFADGKEPPVLHALKTSTLPFGESFRFNNSALFAENKSAGSSRFSAMFWNLGLTSSEQFFTFLTTLSPRSLEMTKSVLHHRNTLETTKRNLMPLVDQGLANMNEIEQNLQDFEKTQSIIRENKNFEYTVKIPRPVHKNLPPNKHTTNCRNCNLTCHENCDIRDDNHKSKCSAMGSNGYCTYCPRKCHWSRHTNSPYIYTIEHVTEERIYEEMKQKYTEAGEKLPSLETVLLHKTKEFEKNTEAVREMLKVISICNNTLEEISLRPSPLSATEYIDTLIKSEEMEKEDRYEERVQSLKEIKRQVDIDAKATQFTISANITLTVVNEITEEGQESSLSKI</sequence>
<dbReference type="CDD" id="cd00063">
    <property type="entry name" value="FN3"/>
    <property type="match status" value="1"/>
</dbReference>
<feature type="coiled-coil region" evidence="3">
    <location>
        <begin position="407"/>
        <end position="434"/>
    </location>
</feature>
<evidence type="ECO:0000256" key="2">
    <source>
        <dbReference type="ARBA" id="ARBA00022741"/>
    </source>
</evidence>
<evidence type="ECO:0000256" key="3">
    <source>
        <dbReference type="SAM" id="Coils"/>
    </source>
</evidence>
<reference evidence="5" key="1">
    <citation type="submission" date="2022-11" db="EMBL/GenBank/DDBJ databases">
        <title>Centuries of genome instability and evolution in soft-shell clam transmissible cancer (bioRxiv).</title>
        <authorList>
            <person name="Hart S.F.M."/>
            <person name="Yonemitsu M.A."/>
            <person name="Giersch R.M."/>
            <person name="Beal B.F."/>
            <person name="Arriagada G."/>
            <person name="Davis B.W."/>
            <person name="Ostrander E.A."/>
            <person name="Goff S.P."/>
            <person name="Metzger M.J."/>
        </authorList>
    </citation>
    <scope>NUCLEOTIDE SEQUENCE</scope>
    <source>
        <strain evidence="5">MELC-2E11</strain>
        <tissue evidence="5">Siphon/mantle</tissue>
    </source>
</reference>
<dbReference type="InterPro" id="IPR027417">
    <property type="entry name" value="P-loop_NTPase"/>
</dbReference>
<protein>
    <recommendedName>
        <fullName evidence="4">Fibronectin type-III domain-containing protein</fullName>
    </recommendedName>
</protein>
<dbReference type="SUPFAM" id="SSF52540">
    <property type="entry name" value="P-loop containing nucleoside triphosphate hydrolases"/>
    <property type="match status" value="1"/>
</dbReference>
<dbReference type="Pfam" id="PF00041">
    <property type="entry name" value="fn3"/>
    <property type="match status" value="1"/>
</dbReference>
<dbReference type="PROSITE" id="PS50853">
    <property type="entry name" value="FN3"/>
    <property type="match status" value="1"/>
</dbReference>
<dbReference type="PANTHER" id="PTHR32046">
    <property type="entry name" value="G DOMAIN-CONTAINING PROTEIN"/>
    <property type="match status" value="1"/>
</dbReference>
<dbReference type="Gene3D" id="3.40.50.300">
    <property type="entry name" value="P-loop containing nucleotide triphosphate hydrolases"/>
    <property type="match status" value="1"/>
</dbReference>
<dbReference type="PANTHER" id="PTHR32046:SF14">
    <property type="match status" value="1"/>
</dbReference>
<keyword evidence="3" id="KW-0175">Coiled coil</keyword>
<gene>
    <name evidence="5" type="ORF">MAR_031057</name>
</gene>
<keyword evidence="2" id="KW-0547">Nucleotide-binding</keyword>
<accession>A0ABY7F6Z0</accession>
<feature type="domain" description="Fibronectin type-III" evidence="4">
    <location>
        <begin position="5"/>
        <end position="104"/>
    </location>
</feature>
<organism evidence="5 6">
    <name type="scientific">Mya arenaria</name>
    <name type="common">Soft-shell clam</name>
    <dbReference type="NCBI Taxonomy" id="6604"/>
    <lineage>
        <taxon>Eukaryota</taxon>
        <taxon>Metazoa</taxon>
        <taxon>Spiralia</taxon>
        <taxon>Lophotrochozoa</taxon>
        <taxon>Mollusca</taxon>
        <taxon>Bivalvia</taxon>
        <taxon>Autobranchia</taxon>
        <taxon>Heteroconchia</taxon>
        <taxon>Euheterodonta</taxon>
        <taxon>Imparidentia</taxon>
        <taxon>Neoheterodontei</taxon>
        <taxon>Myida</taxon>
        <taxon>Myoidea</taxon>
        <taxon>Myidae</taxon>
        <taxon>Mya</taxon>
    </lineage>
</organism>
<evidence type="ECO:0000313" key="6">
    <source>
        <dbReference type="Proteomes" id="UP001164746"/>
    </source>
</evidence>
<proteinExistence type="inferred from homology"/>
<dbReference type="Gene3D" id="2.60.40.10">
    <property type="entry name" value="Immunoglobulins"/>
    <property type="match status" value="1"/>
</dbReference>
<name>A0ABY7F6Z0_MYAAR</name>
<dbReference type="InterPro" id="IPR036116">
    <property type="entry name" value="FN3_sf"/>
</dbReference>
<evidence type="ECO:0000256" key="1">
    <source>
        <dbReference type="ARBA" id="ARBA00008535"/>
    </source>
</evidence>
<comment type="similarity">
    <text evidence="1">Belongs to the TRAFAC class TrmE-Era-EngA-EngB-Septin-like GTPase superfamily. AIG1/Toc34/Toc159-like paraseptin GTPase family. IAN subfamily.</text>
</comment>
<dbReference type="Pfam" id="PF04548">
    <property type="entry name" value="AIG1"/>
    <property type="match status" value="1"/>
</dbReference>
<dbReference type="InterPro" id="IPR013783">
    <property type="entry name" value="Ig-like_fold"/>
</dbReference>
<dbReference type="EMBL" id="CP111021">
    <property type="protein sequence ID" value="WAR16463.1"/>
    <property type="molecule type" value="Genomic_DNA"/>
</dbReference>
<dbReference type="Proteomes" id="UP001164746">
    <property type="component" value="Chromosome 10"/>
</dbReference>
<dbReference type="InterPro" id="IPR006703">
    <property type="entry name" value="G_AIG1"/>
</dbReference>
<dbReference type="SUPFAM" id="SSF49265">
    <property type="entry name" value="Fibronectin type III"/>
    <property type="match status" value="1"/>
</dbReference>
<dbReference type="InterPro" id="IPR003961">
    <property type="entry name" value="FN3_dom"/>
</dbReference>
<evidence type="ECO:0000313" key="5">
    <source>
        <dbReference type="EMBL" id="WAR16463.1"/>
    </source>
</evidence>
<evidence type="ECO:0000259" key="4">
    <source>
        <dbReference type="PROSITE" id="PS50853"/>
    </source>
</evidence>
<keyword evidence="6" id="KW-1185">Reference proteome</keyword>
<dbReference type="SMART" id="SM00060">
    <property type="entry name" value="FN3"/>
    <property type="match status" value="1"/>
</dbReference>